<dbReference type="HOGENOM" id="CLU_151178_0_0_9"/>
<name>D9SKW4_CLOC7</name>
<dbReference type="InterPro" id="IPR016621">
    <property type="entry name" value="UCP014543"/>
</dbReference>
<organism evidence="1 2">
    <name type="scientific">Clostridium cellulovorans (strain ATCC 35296 / DSM 3052 / OCM 3 / 743B)</name>
    <dbReference type="NCBI Taxonomy" id="573061"/>
    <lineage>
        <taxon>Bacteria</taxon>
        <taxon>Bacillati</taxon>
        <taxon>Bacillota</taxon>
        <taxon>Clostridia</taxon>
        <taxon>Eubacteriales</taxon>
        <taxon>Clostridiaceae</taxon>
        <taxon>Clostridium</taxon>
    </lineage>
</organism>
<gene>
    <name evidence="1" type="ordered locus">Clocel_3870</name>
</gene>
<dbReference type="KEGG" id="ccb:Clocel_3870"/>
<proteinExistence type="predicted"/>
<dbReference type="OrthoDB" id="2053609at2"/>
<dbReference type="Proteomes" id="UP000002730">
    <property type="component" value="Chromosome"/>
</dbReference>
<dbReference type="STRING" id="573061.Clocel_3870"/>
<evidence type="ECO:0008006" key="3">
    <source>
        <dbReference type="Google" id="ProtNLM"/>
    </source>
</evidence>
<dbReference type="RefSeq" id="WP_010073877.1">
    <property type="nucleotide sequence ID" value="NC_014393.1"/>
</dbReference>
<keyword evidence="2" id="KW-1185">Reference proteome</keyword>
<dbReference type="AlphaFoldDB" id="D9SKW4"/>
<reference evidence="1 2" key="1">
    <citation type="submission" date="2010-08" db="EMBL/GenBank/DDBJ databases">
        <title>Complete sequence of Clostridium cellulovorans 743B.</title>
        <authorList>
            <consortium name="US DOE Joint Genome Institute"/>
            <person name="Lucas S."/>
            <person name="Copeland A."/>
            <person name="Lapidus A."/>
            <person name="Cheng J.-F."/>
            <person name="Bruce D."/>
            <person name="Goodwin L."/>
            <person name="Pitluck S."/>
            <person name="Chertkov O."/>
            <person name="Detter J.C."/>
            <person name="Han C."/>
            <person name="Tapia R."/>
            <person name="Land M."/>
            <person name="Hauser L."/>
            <person name="Chang Y.-J."/>
            <person name="Jeffries C."/>
            <person name="Kyrpides N."/>
            <person name="Ivanova N."/>
            <person name="Mikhailova N."/>
            <person name="Hemme C.L."/>
            <person name="Woyke T."/>
        </authorList>
    </citation>
    <scope>NUCLEOTIDE SEQUENCE [LARGE SCALE GENOMIC DNA]</scope>
    <source>
        <strain evidence="2">ATCC 35296 / DSM 3052 / OCM 3 / 743B</strain>
    </source>
</reference>
<evidence type="ECO:0000313" key="1">
    <source>
        <dbReference type="EMBL" id="ADL53536.1"/>
    </source>
</evidence>
<sequence>MVKKQILLYGFNSKEVDQIRISLIQNRLPLCTVIDANMGNLKVGDILFGAKSNDEQNLPNNERVVLLNALDSNEMNKAIFQIRSKIKGRLPLFAMITEHNVKWEFKNLLDELLKERKYFQENGSAMKEHEEEGKNE</sequence>
<dbReference type="EMBL" id="CP002160">
    <property type="protein sequence ID" value="ADL53536.1"/>
    <property type="molecule type" value="Genomic_DNA"/>
</dbReference>
<accession>D9SKW4</accession>
<dbReference type="Pfam" id="PF12646">
    <property type="entry name" value="DUF3783"/>
    <property type="match status" value="1"/>
</dbReference>
<protein>
    <recommendedName>
        <fullName evidence="3">DUF3783 domain-containing protein</fullName>
    </recommendedName>
</protein>
<evidence type="ECO:0000313" key="2">
    <source>
        <dbReference type="Proteomes" id="UP000002730"/>
    </source>
</evidence>